<keyword evidence="1" id="KW-0472">Membrane</keyword>
<evidence type="ECO:0008006" key="4">
    <source>
        <dbReference type="Google" id="ProtNLM"/>
    </source>
</evidence>
<protein>
    <recommendedName>
        <fullName evidence="4">Glycosyltransferase RgtA/B/C/D-like domain-containing protein</fullName>
    </recommendedName>
</protein>
<keyword evidence="3" id="KW-1185">Reference proteome</keyword>
<evidence type="ECO:0000313" key="3">
    <source>
        <dbReference type="Proteomes" id="UP000503222"/>
    </source>
</evidence>
<dbReference type="EMBL" id="CP049869">
    <property type="protein sequence ID" value="QIK78520.1"/>
    <property type="molecule type" value="Genomic_DNA"/>
</dbReference>
<feature type="transmembrane region" description="Helical" evidence="1">
    <location>
        <begin position="294"/>
        <end position="312"/>
    </location>
</feature>
<sequence length="517" mass="58716">MEQPQSHQAEEGSRRAWWEERWFVALLVLLSAVPLLYPTVPPLVDLPGHMGRYRVQLDVDSSPWLWRYYGFHWAPIGNLGVDLLIWPLGKLMGLEPAVKLVVLAIPPLTVAGFLWVAREVHGRLPPTALFALPFAYAHPFMYGFVNYALSIALAFLAFGLWLRLGRINRTQLRAILFVPISVIVFFTHTYGWGVLGLLCFSAEAVRQHDRGGGWFRSVFWAGLQASTMALPVLIMAAWRGETHGGMIRGWFEWGKKWEYVIQALRDRWEWFDQGSLLIVAALLMVALFHRKLSFSRNLLFSAFVLLVGYVLIPRTIFGSTYADMRLVPFVIAVALLSIRFREPGQSQLARTVAVAGLAFVLVRFGAHTASLGMAAADQNAKLEALNHVPMGARVASMIGQKQCNLAWEMPRNSHLGGMVIVRKHGFSNDQWAIQGQNLLDLRYHSPGVFRADPSEMVRAMHCRRRTAWRVDLAFRMLPHDKLDYLWLIDPPPINPAWTKDMTEVWRGPHSVLYRLHP</sequence>
<dbReference type="Proteomes" id="UP000503222">
    <property type="component" value="Chromosome"/>
</dbReference>
<proteinExistence type="predicted"/>
<feature type="transmembrane region" description="Helical" evidence="1">
    <location>
        <begin position="174"/>
        <end position="198"/>
    </location>
</feature>
<reference evidence="2 3" key="1">
    <citation type="submission" date="2020-03" db="EMBL/GenBank/DDBJ databases">
        <title>Sphingomonas sp. nov., isolated from fish.</title>
        <authorList>
            <person name="Hyun D.-W."/>
            <person name="Bae J.-W."/>
        </authorList>
    </citation>
    <scope>NUCLEOTIDE SEQUENCE [LARGE SCALE GENOMIC DNA]</scope>
    <source>
        <strain evidence="2 3">HDW15B</strain>
    </source>
</reference>
<feature type="transmembrane region" description="Helical" evidence="1">
    <location>
        <begin position="140"/>
        <end position="162"/>
    </location>
</feature>
<feature type="transmembrane region" description="Helical" evidence="1">
    <location>
        <begin position="22"/>
        <end position="44"/>
    </location>
</feature>
<evidence type="ECO:0000313" key="2">
    <source>
        <dbReference type="EMBL" id="QIK78520.1"/>
    </source>
</evidence>
<keyword evidence="1" id="KW-1133">Transmembrane helix</keyword>
<dbReference type="RefSeq" id="WP_166410913.1">
    <property type="nucleotide sequence ID" value="NZ_CP049869.1"/>
</dbReference>
<feature type="transmembrane region" description="Helical" evidence="1">
    <location>
        <begin position="347"/>
        <end position="366"/>
    </location>
</feature>
<feature type="transmembrane region" description="Helical" evidence="1">
    <location>
        <begin position="97"/>
        <end position="117"/>
    </location>
</feature>
<keyword evidence="1" id="KW-0812">Transmembrane</keyword>
<feature type="transmembrane region" description="Helical" evidence="1">
    <location>
        <begin position="324"/>
        <end position="341"/>
    </location>
</feature>
<feature type="transmembrane region" description="Helical" evidence="1">
    <location>
        <begin position="64"/>
        <end position="85"/>
    </location>
</feature>
<gene>
    <name evidence="2" type="ORF">G7077_06015</name>
</gene>
<name>A0A6G7YP52_9SPHN</name>
<dbReference type="AlphaFoldDB" id="A0A6G7YP52"/>
<evidence type="ECO:0000256" key="1">
    <source>
        <dbReference type="SAM" id="Phobius"/>
    </source>
</evidence>
<accession>A0A6G7YP52</accession>
<feature type="transmembrane region" description="Helical" evidence="1">
    <location>
        <begin position="218"/>
        <end position="238"/>
    </location>
</feature>
<organism evidence="2 3">
    <name type="scientific">Sphingomonas piscis</name>
    <dbReference type="NCBI Taxonomy" id="2714943"/>
    <lineage>
        <taxon>Bacteria</taxon>
        <taxon>Pseudomonadati</taxon>
        <taxon>Pseudomonadota</taxon>
        <taxon>Alphaproteobacteria</taxon>
        <taxon>Sphingomonadales</taxon>
        <taxon>Sphingomonadaceae</taxon>
        <taxon>Sphingomonas</taxon>
    </lineage>
</organism>
<dbReference type="KEGG" id="spii:G7077_06015"/>